<reference evidence="3 4" key="1">
    <citation type="journal article" date="2019" name="Microorganisms">
        <title>Genome Insights into the Novel Species Microvirga brassicacearum, a Rapeseed Endophyte with Biotechnological Potential.</title>
        <authorList>
            <person name="Jimenez-Gomez A."/>
            <person name="Saati-Santamaria Z."/>
            <person name="Igual J.M."/>
            <person name="Rivas R."/>
            <person name="Mateos P.F."/>
            <person name="Garcia-Fraile P."/>
        </authorList>
    </citation>
    <scope>NUCLEOTIDE SEQUENCE [LARGE SCALE GENOMIC DNA]</scope>
    <source>
        <strain evidence="3 4">CDVBN77</strain>
    </source>
</reference>
<keyword evidence="4" id="KW-1185">Reference proteome</keyword>
<accession>A0A5N3P607</accession>
<feature type="compositionally biased region" description="Low complexity" evidence="1">
    <location>
        <begin position="63"/>
        <end position="72"/>
    </location>
</feature>
<evidence type="ECO:0000256" key="1">
    <source>
        <dbReference type="SAM" id="MobiDB-lite"/>
    </source>
</evidence>
<name>A0A5N3P607_9HYPH</name>
<gene>
    <name evidence="3" type="ORF">FEZ63_19980</name>
</gene>
<dbReference type="Proteomes" id="UP000325684">
    <property type="component" value="Unassembled WGS sequence"/>
</dbReference>
<protein>
    <recommendedName>
        <fullName evidence="5">DUF883 family protein</fullName>
    </recommendedName>
</protein>
<feature type="compositionally biased region" description="Basic and acidic residues" evidence="1">
    <location>
        <begin position="7"/>
        <end position="30"/>
    </location>
</feature>
<keyword evidence="2" id="KW-1133">Transmembrane helix</keyword>
<evidence type="ECO:0000256" key="2">
    <source>
        <dbReference type="SAM" id="Phobius"/>
    </source>
</evidence>
<keyword evidence="2" id="KW-0472">Membrane</keyword>
<dbReference type="AlphaFoldDB" id="A0A5N3P607"/>
<sequence length="166" mass="17359">MPNPDQNTKHVDAAENSDERQEERLDHGIKESFPGSDPVSVQVSKYAPGDPRGEGETPSSSSQEPGVEGVIPGVVQQAREAAAALAEGARGAAGVLLGKSQEYAPGLESRVQRGQTAAVDAIRRHPMEVAVTAALIGSVVGVIAYELLASRQQSLRRASSQGVPRV</sequence>
<dbReference type="OrthoDB" id="7908694at2"/>
<proteinExistence type="predicted"/>
<evidence type="ECO:0000313" key="3">
    <source>
        <dbReference type="EMBL" id="KAB0265125.1"/>
    </source>
</evidence>
<dbReference type="RefSeq" id="WP_150947785.1">
    <property type="nucleotide sequence ID" value="NZ_VCMV01000042.1"/>
</dbReference>
<feature type="transmembrane region" description="Helical" evidence="2">
    <location>
        <begin position="129"/>
        <end position="148"/>
    </location>
</feature>
<comment type="caution">
    <text evidence="3">The sequence shown here is derived from an EMBL/GenBank/DDBJ whole genome shotgun (WGS) entry which is preliminary data.</text>
</comment>
<keyword evidence="2" id="KW-0812">Transmembrane</keyword>
<organism evidence="3 4">
    <name type="scientific">Microvirga brassicacearum</name>
    <dbReference type="NCBI Taxonomy" id="2580413"/>
    <lineage>
        <taxon>Bacteria</taxon>
        <taxon>Pseudomonadati</taxon>
        <taxon>Pseudomonadota</taxon>
        <taxon>Alphaproteobacteria</taxon>
        <taxon>Hyphomicrobiales</taxon>
        <taxon>Methylobacteriaceae</taxon>
        <taxon>Microvirga</taxon>
    </lineage>
</organism>
<evidence type="ECO:0000313" key="4">
    <source>
        <dbReference type="Proteomes" id="UP000325684"/>
    </source>
</evidence>
<feature type="region of interest" description="Disordered" evidence="1">
    <location>
        <begin position="1"/>
        <end position="72"/>
    </location>
</feature>
<dbReference type="EMBL" id="VCMV01000042">
    <property type="protein sequence ID" value="KAB0265125.1"/>
    <property type="molecule type" value="Genomic_DNA"/>
</dbReference>
<evidence type="ECO:0008006" key="5">
    <source>
        <dbReference type="Google" id="ProtNLM"/>
    </source>
</evidence>